<dbReference type="Pfam" id="PF05635">
    <property type="entry name" value="23S_rRNA_IVP"/>
    <property type="match status" value="1"/>
</dbReference>
<sequence>MTNKIQDFTDLVIYQLAVDLADWIYELTAKFPDDEKYNLTSQLRISSTSVYSNIAEGFGRYYYKENKQFCRVARGS</sequence>
<gene>
    <name evidence="1" type="ORF">HY768_00915</name>
</gene>
<dbReference type="CDD" id="cd16377">
    <property type="entry name" value="23S_rRNA_IVP_like"/>
    <property type="match status" value="1"/>
</dbReference>
<dbReference type="PANTHER" id="PTHR38471:SF2">
    <property type="entry name" value="FOUR HELIX BUNDLE PROTEIN"/>
    <property type="match status" value="1"/>
</dbReference>
<dbReference type="Proteomes" id="UP000736328">
    <property type="component" value="Unassembled WGS sequence"/>
</dbReference>
<protein>
    <submittedName>
        <fullName evidence="1">Four helix bundle protein</fullName>
    </submittedName>
</protein>
<evidence type="ECO:0000313" key="1">
    <source>
        <dbReference type="EMBL" id="MBI4725782.1"/>
    </source>
</evidence>
<dbReference type="SUPFAM" id="SSF158446">
    <property type="entry name" value="IVS-encoded protein-like"/>
    <property type="match status" value="1"/>
</dbReference>
<dbReference type="EMBL" id="JACQXR010000009">
    <property type="protein sequence ID" value="MBI4725782.1"/>
    <property type="molecule type" value="Genomic_DNA"/>
</dbReference>
<proteinExistence type="predicted"/>
<organism evidence="1 2">
    <name type="scientific">candidate division TA06 bacterium</name>
    <dbReference type="NCBI Taxonomy" id="2250710"/>
    <lineage>
        <taxon>Bacteria</taxon>
        <taxon>Bacteria division TA06</taxon>
    </lineage>
</organism>
<name>A0A933I707_UNCT6</name>
<dbReference type="PANTHER" id="PTHR38471">
    <property type="entry name" value="FOUR HELIX BUNDLE PROTEIN"/>
    <property type="match status" value="1"/>
</dbReference>
<reference evidence="1" key="1">
    <citation type="submission" date="2020-07" db="EMBL/GenBank/DDBJ databases">
        <title>Huge and variable diversity of episymbiotic CPR bacteria and DPANN archaea in groundwater ecosystems.</title>
        <authorList>
            <person name="He C.Y."/>
            <person name="Keren R."/>
            <person name="Whittaker M."/>
            <person name="Farag I.F."/>
            <person name="Doudna J."/>
            <person name="Cate J.H.D."/>
            <person name="Banfield J.F."/>
        </authorList>
    </citation>
    <scope>NUCLEOTIDE SEQUENCE</scope>
    <source>
        <strain evidence="1">NC_groundwater_1520_Pr4_B-0.1um_53_5</strain>
    </source>
</reference>
<dbReference type="Gene3D" id="1.20.1440.60">
    <property type="entry name" value="23S rRNA-intervening sequence"/>
    <property type="match status" value="1"/>
</dbReference>
<comment type="caution">
    <text evidence="1">The sequence shown here is derived from an EMBL/GenBank/DDBJ whole genome shotgun (WGS) entry which is preliminary data.</text>
</comment>
<evidence type="ECO:0000313" key="2">
    <source>
        <dbReference type="Proteomes" id="UP000736328"/>
    </source>
</evidence>
<dbReference type="InterPro" id="IPR036583">
    <property type="entry name" value="23S_rRNA_IVS_sf"/>
</dbReference>
<dbReference type="InterPro" id="IPR012657">
    <property type="entry name" value="23S_rRNA-intervening_sequence"/>
</dbReference>
<accession>A0A933I707</accession>
<dbReference type="NCBIfam" id="TIGR02436">
    <property type="entry name" value="four helix bundle protein"/>
    <property type="match status" value="1"/>
</dbReference>
<dbReference type="AlphaFoldDB" id="A0A933I707"/>